<keyword evidence="3 11" id="KW-0812">Transmembrane</keyword>
<organism evidence="14 15">
    <name type="scientific">Channa argus</name>
    <name type="common">Northern snakehead</name>
    <name type="synonym">Ophicephalus argus</name>
    <dbReference type="NCBI Taxonomy" id="215402"/>
    <lineage>
        <taxon>Eukaryota</taxon>
        <taxon>Metazoa</taxon>
        <taxon>Chordata</taxon>
        <taxon>Craniata</taxon>
        <taxon>Vertebrata</taxon>
        <taxon>Euteleostomi</taxon>
        <taxon>Actinopterygii</taxon>
        <taxon>Neopterygii</taxon>
        <taxon>Teleostei</taxon>
        <taxon>Neoteleostei</taxon>
        <taxon>Acanthomorphata</taxon>
        <taxon>Anabantaria</taxon>
        <taxon>Anabantiformes</taxon>
        <taxon>Channoidei</taxon>
        <taxon>Channidae</taxon>
        <taxon>Channa</taxon>
    </lineage>
</organism>
<evidence type="ECO:0000256" key="9">
    <source>
        <dbReference type="ARBA" id="ARBA00023180"/>
    </source>
</evidence>
<proteinExistence type="predicted"/>
<evidence type="ECO:0000313" key="14">
    <source>
        <dbReference type="EMBL" id="KAF3691805.1"/>
    </source>
</evidence>
<feature type="signal peptide" evidence="12">
    <location>
        <begin position="1"/>
        <end position="23"/>
    </location>
</feature>
<gene>
    <name evidence="14" type="ORF">EXN66_Car007480</name>
</gene>
<keyword evidence="10" id="KW-0393">Immunoglobulin domain</keyword>
<dbReference type="GO" id="GO:0071222">
    <property type="term" value="P:cellular response to lipopolysaccharide"/>
    <property type="evidence" value="ECO:0007669"/>
    <property type="project" value="TreeGrafter"/>
</dbReference>
<reference evidence="14 15" key="1">
    <citation type="submission" date="2019-02" db="EMBL/GenBank/DDBJ databases">
        <title>Opniocepnalus argus genome.</title>
        <authorList>
            <person name="Zhou C."/>
            <person name="Xiao S."/>
        </authorList>
    </citation>
    <scope>NUCLEOTIDE SEQUENCE [LARGE SCALE GENOMIC DNA]</scope>
    <source>
        <strain evidence="14">OARG1902GOOAL</strain>
        <tissue evidence="14">Muscle</tissue>
    </source>
</reference>
<name>A0A6G1PNF5_CHAAH</name>
<evidence type="ECO:0000313" key="15">
    <source>
        <dbReference type="Proteomes" id="UP000503349"/>
    </source>
</evidence>
<dbReference type="InterPro" id="IPR013106">
    <property type="entry name" value="Ig_V-set"/>
</dbReference>
<keyword evidence="9" id="KW-0325">Glycoprotein</keyword>
<dbReference type="InterPro" id="IPR013783">
    <property type="entry name" value="Ig-like_fold"/>
</dbReference>
<evidence type="ECO:0000256" key="7">
    <source>
        <dbReference type="ARBA" id="ARBA00023157"/>
    </source>
</evidence>
<dbReference type="GO" id="GO:0006955">
    <property type="term" value="P:immune response"/>
    <property type="evidence" value="ECO:0007669"/>
    <property type="project" value="TreeGrafter"/>
</dbReference>
<evidence type="ECO:0000256" key="10">
    <source>
        <dbReference type="ARBA" id="ARBA00023319"/>
    </source>
</evidence>
<keyword evidence="4 12" id="KW-0732">Signal</keyword>
<evidence type="ECO:0000256" key="8">
    <source>
        <dbReference type="ARBA" id="ARBA00023170"/>
    </source>
</evidence>
<dbReference type="AlphaFoldDB" id="A0A6G1PNF5"/>
<evidence type="ECO:0000256" key="4">
    <source>
        <dbReference type="ARBA" id="ARBA00022729"/>
    </source>
</evidence>
<dbReference type="PROSITE" id="PS50835">
    <property type="entry name" value="IG_LIKE"/>
    <property type="match status" value="1"/>
</dbReference>
<dbReference type="SUPFAM" id="SSF48726">
    <property type="entry name" value="Immunoglobulin"/>
    <property type="match status" value="2"/>
</dbReference>
<dbReference type="GO" id="GO:0007166">
    <property type="term" value="P:cell surface receptor signaling pathway"/>
    <property type="evidence" value="ECO:0007669"/>
    <property type="project" value="TreeGrafter"/>
</dbReference>
<evidence type="ECO:0000256" key="12">
    <source>
        <dbReference type="SAM" id="SignalP"/>
    </source>
</evidence>
<feature type="domain" description="Ig-like" evidence="13">
    <location>
        <begin position="13"/>
        <end position="115"/>
    </location>
</feature>
<feature type="chain" id="PRO_5026141995" description="Ig-like domain-containing protein" evidence="12">
    <location>
        <begin position="24"/>
        <end position="346"/>
    </location>
</feature>
<evidence type="ECO:0000259" key="13">
    <source>
        <dbReference type="PROSITE" id="PS50835"/>
    </source>
</evidence>
<keyword evidence="2" id="KW-1003">Cell membrane</keyword>
<dbReference type="InterPro" id="IPR036179">
    <property type="entry name" value="Ig-like_dom_sf"/>
</dbReference>
<dbReference type="GO" id="GO:0042130">
    <property type="term" value="P:negative regulation of T cell proliferation"/>
    <property type="evidence" value="ECO:0007669"/>
    <property type="project" value="TreeGrafter"/>
</dbReference>
<dbReference type="GO" id="GO:0031295">
    <property type="term" value="P:T cell costimulation"/>
    <property type="evidence" value="ECO:0007669"/>
    <property type="project" value="TreeGrafter"/>
</dbReference>
<dbReference type="PANTHER" id="PTHR25466:SF14">
    <property type="entry name" value="BUTYROPHILIN SUBFAMILY 2 MEMBER A2-LIKE-RELATED"/>
    <property type="match status" value="1"/>
</dbReference>
<dbReference type="EMBL" id="CM015718">
    <property type="protein sequence ID" value="KAF3691805.1"/>
    <property type="molecule type" value="Genomic_DNA"/>
</dbReference>
<dbReference type="Pfam" id="PF07686">
    <property type="entry name" value="V-set"/>
    <property type="match status" value="1"/>
</dbReference>
<dbReference type="InterPro" id="IPR003599">
    <property type="entry name" value="Ig_sub"/>
</dbReference>
<evidence type="ECO:0000256" key="1">
    <source>
        <dbReference type="ARBA" id="ARBA00004251"/>
    </source>
</evidence>
<dbReference type="InterPro" id="IPR007110">
    <property type="entry name" value="Ig-like_dom"/>
</dbReference>
<keyword evidence="15" id="KW-1185">Reference proteome</keyword>
<sequence length="346" mass="38825">MACFYLHCLLFLPLLIFRSECKADQTITDTVSASQGEDAVLPCFNSTVMDPKGCYRVRLIKYATDGSQVKKISFAWPKNMQNANRVKWETGGDGKLHFYLTKLQKSDEGQYSCEVCQGWDCNLIKNISLKVKDCKISPAVRAAPRTSIILNCPAEMVSGQQGLKNVSWSVLKGGKPQSVNSKRVNLNDTSLIISSVNDNDNDWYRCQYPLEQSQPCFDIRLIVQEENVKTTFVPVITLKAATQDALTKMDPILANTSQESTKAYIAVVASVITVTVIISALIGIFIYHRRNTLRVTQQAWNHQAGCVRDSDGYDNVNLAGPRDSLHQQENIIYQQYEDGNLCTFHY</sequence>
<evidence type="ECO:0000256" key="6">
    <source>
        <dbReference type="ARBA" id="ARBA00023136"/>
    </source>
</evidence>
<accession>A0A6G1PNF5</accession>
<protein>
    <recommendedName>
        <fullName evidence="13">Ig-like domain-containing protein</fullName>
    </recommendedName>
</protein>
<dbReference type="GO" id="GO:0042102">
    <property type="term" value="P:positive regulation of T cell proliferation"/>
    <property type="evidence" value="ECO:0007669"/>
    <property type="project" value="TreeGrafter"/>
</dbReference>
<feature type="transmembrane region" description="Helical" evidence="11">
    <location>
        <begin position="263"/>
        <end position="287"/>
    </location>
</feature>
<keyword evidence="6 11" id="KW-0472">Membrane</keyword>
<dbReference type="PANTHER" id="PTHR25466">
    <property type="entry name" value="T-LYMPHOCYTE ACTIVATION ANTIGEN"/>
    <property type="match status" value="1"/>
</dbReference>
<evidence type="ECO:0000256" key="2">
    <source>
        <dbReference type="ARBA" id="ARBA00022475"/>
    </source>
</evidence>
<evidence type="ECO:0000256" key="3">
    <source>
        <dbReference type="ARBA" id="ARBA00022692"/>
    </source>
</evidence>
<dbReference type="GO" id="GO:0009897">
    <property type="term" value="C:external side of plasma membrane"/>
    <property type="evidence" value="ECO:0007669"/>
    <property type="project" value="TreeGrafter"/>
</dbReference>
<dbReference type="InterPro" id="IPR051713">
    <property type="entry name" value="T-cell_Activation_Regulation"/>
</dbReference>
<keyword evidence="5 11" id="KW-1133">Transmembrane helix</keyword>
<dbReference type="SMART" id="SM00409">
    <property type="entry name" value="IG"/>
    <property type="match status" value="2"/>
</dbReference>
<evidence type="ECO:0000256" key="11">
    <source>
        <dbReference type="SAM" id="Phobius"/>
    </source>
</evidence>
<keyword evidence="8" id="KW-0675">Receptor</keyword>
<comment type="subcellular location">
    <subcellularLocation>
        <location evidence="1">Cell membrane</location>
        <topology evidence="1">Single-pass type I membrane protein</topology>
    </subcellularLocation>
</comment>
<dbReference type="Gene3D" id="2.60.40.10">
    <property type="entry name" value="Immunoglobulins"/>
    <property type="match status" value="2"/>
</dbReference>
<keyword evidence="7" id="KW-1015">Disulfide bond</keyword>
<evidence type="ECO:0000256" key="5">
    <source>
        <dbReference type="ARBA" id="ARBA00022989"/>
    </source>
</evidence>
<dbReference type="Proteomes" id="UP000503349">
    <property type="component" value="Chromosome 7"/>
</dbReference>
<reference evidence="15" key="2">
    <citation type="submission" date="2019-02" db="EMBL/GenBank/DDBJ databases">
        <title>Opniocepnalus argus Var Kimnra genome.</title>
        <authorList>
            <person name="Zhou C."/>
            <person name="Xiao S."/>
        </authorList>
    </citation>
    <scope>NUCLEOTIDE SEQUENCE [LARGE SCALE GENOMIC DNA]</scope>
</reference>